<gene>
    <name evidence="8" type="ORF">AOC36_00485</name>
</gene>
<dbReference type="SMART" id="SM00245">
    <property type="entry name" value="TSPc"/>
    <property type="match status" value="1"/>
</dbReference>
<dbReference type="KEGG" id="erl:AOC36_00485"/>
<dbReference type="InterPro" id="IPR004447">
    <property type="entry name" value="Peptidase_S41A"/>
</dbReference>
<dbReference type="CDD" id="cd07560">
    <property type="entry name" value="Peptidase_S41_CPP"/>
    <property type="match status" value="1"/>
</dbReference>
<dbReference type="Pfam" id="PF03572">
    <property type="entry name" value="Peptidase_S41"/>
    <property type="match status" value="1"/>
</dbReference>
<evidence type="ECO:0000256" key="4">
    <source>
        <dbReference type="ARBA" id="ARBA00022825"/>
    </source>
</evidence>
<sequence>MSENNDKVKIKLERHQWPDEIQKKHKNRWVIVVTVLAIFASFGLGWTFSRAVNGNSLTVVQNAQIARFERIYNPLLSGWFFANDMDNASEQLITNAINGMLQLNGDPHTSYMTAEESDDFTSSIDMSFVGIGVMYTSANNLNLITRVYKDSPAENAGILAGDVLVSVDGKLISEINEEGGDLREYILGEEGTTVVIGIDRQGTPKEFTVKRGQINALTWGEMLSGDLAYLEISSFGNTLKQSTEVYLDYFKSQGAKKLIIDMRDNGGGYLAAINDISQLLFDTGDAIYQEKFTDGSQVTYNVKSSQKENYPFDEIVVLINQNTASAAEVLTLAMTENLGVKTVGVTSYGKGTVQTQIQDSVDNSFLKYTMAKWFSPSGVSIHEVGIVPDYEVKLSEIFYKDYVLLEEGQTFDYDSVGDAVSYVQAGLQFLGYHSGRIDGYYDGNTRDALQAFLSDRNLPTTSVITQDVIQNVYASVLAEWAQNRNANDVQLQKAIEVINNGS</sequence>
<evidence type="ECO:0000256" key="1">
    <source>
        <dbReference type="ARBA" id="ARBA00009179"/>
    </source>
</evidence>
<dbReference type="RefSeq" id="WP_067629852.1">
    <property type="nucleotide sequence ID" value="NZ_CP013213.1"/>
</dbReference>
<dbReference type="InterPro" id="IPR036365">
    <property type="entry name" value="PGBD-like_sf"/>
</dbReference>
<keyword evidence="6" id="KW-0812">Transmembrane</keyword>
<feature type="transmembrane region" description="Helical" evidence="6">
    <location>
        <begin position="29"/>
        <end position="48"/>
    </location>
</feature>
<accession>A0A120JTD6</accession>
<keyword evidence="6" id="KW-0472">Membrane</keyword>
<keyword evidence="4 5" id="KW-0720">Serine protease</keyword>
<protein>
    <submittedName>
        <fullName evidence="8">Peptidase</fullName>
    </submittedName>
</protein>
<dbReference type="InterPro" id="IPR036034">
    <property type="entry name" value="PDZ_sf"/>
</dbReference>
<dbReference type="SUPFAM" id="SSF47090">
    <property type="entry name" value="PGBD-like"/>
    <property type="match status" value="1"/>
</dbReference>
<evidence type="ECO:0000256" key="3">
    <source>
        <dbReference type="ARBA" id="ARBA00022801"/>
    </source>
</evidence>
<dbReference type="OrthoDB" id="9812068at2"/>
<dbReference type="InterPro" id="IPR036366">
    <property type="entry name" value="PGBDSf"/>
</dbReference>
<name>A0A120JTD6_9FIRM</name>
<dbReference type="GO" id="GO:0030288">
    <property type="term" value="C:outer membrane-bounded periplasmic space"/>
    <property type="evidence" value="ECO:0007669"/>
    <property type="project" value="TreeGrafter"/>
</dbReference>
<dbReference type="GO" id="GO:0007165">
    <property type="term" value="P:signal transduction"/>
    <property type="evidence" value="ECO:0007669"/>
    <property type="project" value="TreeGrafter"/>
</dbReference>
<dbReference type="InterPro" id="IPR029045">
    <property type="entry name" value="ClpP/crotonase-like_dom_sf"/>
</dbReference>
<dbReference type="NCBIfam" id="TIGR00225">
    <property type="entry name" value="prc"/>
    <property type="match status" value="1"/>
</dbReference>
<dbReference type="InterPro" id="IPR005151">
    <property type="entry name" value="Tail-specific_protease"/>
</dbReference>
<evidence type="ECO:0000259" key="7">
    <source>
        <dbReference type="PROSITE" id="PS50106"/>
    </source>
</evidence>
<dbReference type="EMBL" id="CP013213">
    <property type="protein sequence ID" value="AMC92522.1"/>
    <property type="molecule type" value="Genomic_DNA"/>
</dbReference>
<dbReference type="GO" id="GO:0004175">
    <property type="term" value="F:endopeptidase activity"/>
    <property type="evidence" value="ECO:0007669"/>
    <property type="project" value="TreeGrafter"/>
</dbReference>
<keyword evidence="9" id="KW-1185">Reference proteome</keyword>
<dbReference type="InterPro" id="IPR001478">
    <property type="entry name" value="PDZ"/>
</dbReference>
<organism evidence="8 9">
    <name type="scientific">Erysipelothrix larvae</name>
    <dbReference type="NCBI Taxonomy" id="1514105"/>
    <lineage>
        <taxon>Bacteria</taxon>
        <taxon>Bacillati</taxon>
        <taxon>Bacillota</taxon>
        <taxon>Erysipelotrichia</taxon>
        <taxon>Erysipelotrichales</taxon>
        <taxon>Erysipelotrichaceae</taxon>
        <taxon>Erysipelothrix</taxon>
    </lineage>
</organism>
<dbReference type="Gene3D" id="3.30.750.44">
    <property type="match status" value="1"/>
</dbReference>
<dbReference type="Proteomes" id="UP000063781">
    <property type="component" value="Chromosome"/>
</dbReference>
<dbReference type="Gene3D" id="2.30.42.10">
    <property type="match status" value="1"/>
</dbReference>
<dbReference type="InterPro" id="IPR041489">
    <property type="entry name" value="PDZ_6"/>
</dbReference>
<dbReference type="SUPFAM" id="SSF50156">
    <property type="entry name" value="PDZ domain-like"/>
    <property type="match status" value="1"/>
</dbReference>
<keyword evidence="2 5" id="KW-0645">Protease</keyword>
<evidence type="ECO:0000313" key="9">
    <source>
        <dbReference type="Proteomes" id="UP000063781"/>
    </source>
</evidence>
<dbReference type="AlphaFoldDB" id="A0A120JTD6"/>
<dbReference type="Gene3D" id="3.90.226.10">
    <property type="entry name" value="2-enoyl-CoA Hydratase, Chain A, domain 1"/>
    <property type="match status" value="1"/>
</dbReference>
<evidence type="ECO:0000256" key="6">
    <source>
        <dbReference type="SAM" id="Phobius"/>
    </source>
</evidence>
<proteinExistence type="inferred from homology"/>
<dbReference type="SUPFAM" id="SSF52096">
    <property type="entry name" value="ClpP/crotonase"/>
    <property type="match status" value="1"/>
</dbReference>
<dbReference type="SMART" id="SM00228">
    <property type="entry name" value="PDZ"/>
    <property type="match status" value="1"/>
</dbReference>
<dbReference type="STRING" id="1514105.AOC36_00485"/>
<keyword evidence="3 5" id="KW-0378">Hydrolase</keyword>
<dbReference type="InterPro" id="IPR002477">
    <property type="entry name" value="Peptidoglycan-bd-like"/>
</dbReference>
<evidence type="ECO:0000313" key="8">
    <source>
        <dbReference type="EMBL" id="AMC92522.1"/>
    </source>
</evidence>
<evidence type="ECO:0000256" key="5">
    <source>
        <dbReference type="RuleBase" id="RU004404"/>
    </source>
</evidence>
<dbReference type="Pfam" id="PF01471">
    <property type="entry name" value="PG_binding_1"/>
    <property type="match status" value="1"/>
</dbReference>
<reference evidence="8 9" key="1">
    <citation type="submission" date="2015-10" db="EMBL/GenBank/DDBJ databases">
        <title>Erysipelothrix larvae sp. LV19 isolated from the larval gut of the rhinoceros beetle, Trypoxylus dichotomus.</title>
        <authorList>
            <person name="Lim S."/>
            <person name="Kim B.-C."/>
        </authorList>
    </citation>
    <scope>NUCLEOTIDE SEQUENCE [LARGE SCALE GENOMIC DNA]</scope>
    <source>
        <strain evidence="8 9">LV19</strain>
    </source>
</reference>
<dbReference type="PANTHER" id="PTHR32060:SF30">
    <property type="entry name" value="CARBOXY-TERMINAL PROCESSING PROTEASE CTPA"/>
    <property type="match status" value="1"/>
</dbReference>
<dbReference type="PROSITE" id="PS50106">
    <property type="entry name" value="PDZ"/>
    <property type="match status" value="1"/>
</dbReference>
<dbReference type="Gene3D" id="1.10.101.10">
    <property type="entry name" value="PGBD-like superfamily/PGBD"/>
    <property type="match status" value="1"/>
</dbReference>
<dbReference type="GO" id="GO:0006508">
    <property type="term" value="P:proteolysis"/>
    <property type="evidence" value="ECO:0007669"/>
    <property type="project" value="UniProtKB-KW"/>
</dbReference>
<comment type="similarity">
    <text evidence="1 5">Belongs to the peptidase S41A family.</text>
</comment>
<dbReference type="GO" id="GO:0008236">
    <property type="term" value="F:serine-type peptidase activity"/>
    <property type="evidence" value="ECO:0007669"/>
    <property type="project" value="UniProtKB-KW"/>
</dbReference>
<dbReference type="Pfam" id="PF17820">
    <property type="entry name" value="PDZ_6"/>
    <property type="match status" value="1"/>
</dbReference>
<feature type="domain" description="PDZ" evidence="7">
    <location>
        <begin position="121"/>
        <end position="178"/>
    </location>
</feature>
<dbReference type="PANTHER" id="PTHR32060">
    <property type="entry name" value="TAIL-SPECIFIC PROTEASE"/>
    <property type="match status" value="1"/>
</dbReference>
<keyword evidence="6" id="KW-1133">Transmembrane helix</keyword>
<evidence type="ECO:0000256" key="2">
    <source>
        <dbReference type="ARBA" id="ARBA00022670"/>
    </source>
</evidence>